<evidence type="ECO:0000256" key="1">
    <source>
        <dbReference type="ARBA" id="ARBA00022490"/>
    </source>
</evidence>
<dbReference type="AlphaFoldDB" id="A0AAW7TI03"/>
<dbReference type="GO" id="GO:0005737">
    <property type="term" value="C:cytoplasm"/>
    <property type="evidence" value="ECO:0007669"/>
    <property type="project" value="UniProtKB-SubCell"/>
</dbReference>
<reference evidence="8" key="1">
    <citation type="submission" date="2022-05" db="EMBL/GenBank/DDBJ databases">
        <title>Genome-based reclassification of Anoxybacillus salavatliensis Cihan et al. as a later heterotypic synonym of Anoxybacillus gonensis Belduz et al. 2003.</title>
        <authorList>
            <person name="Inan Bektas K."/>
            <person name="Guler H.I."/>
            <person name="Belduz A.O."/>
            <person name="Canakci S."/>
        </authorList>
    </citation>
    <scope>NUCLEOTIDE SEQUENCE</scope>
    <source>
        <strain evidence="8">NCIMB 13933</strain>
    </source>
</reference>
<dbReference type="Proteomes" id="UP001176117">
    <property type="component" value="Unassembled WGS sequence"/>
</dbReference>
<keyword evidence="2 5" id="KW-0690">Ribosome biogenesis</keyword>
<dbReference type="Gene3D" id="2.30.30.240">
    <property type="entry name" value="PRC-barrel domain"/>
    <property type="match status" value="1"/>
</dbReference>
<dbReference type="Gene3D" id="2.40.30.60">
    <property type="entry name" value="RimM"/>
    <property type="match status" value="1"/>
</dbReference>
<dbReference type="EMBL" id="JAMOGB010000004">
    <property type="protein sequence ID" value="MDO0877306.1"/>
    <property type="molecule type" value="Genomic_DNA"/>
</dbReference>
<evidence type="ECO:0000259" key="6">
    <source>
        <dbReference type="Pfam" id="PF01782"/>
    </source>
</evidence>
<keyword evidence="4 5" id="KW-0143">Chaperone</keyword>
<dbReference type="InterPro" id="IPR009000">
    <property type="entry name" value="Transl_B-barrel_sf"/>
</dbReference>
<dbReference type="Pfam" id="PF01782">
    <property type="entry name" value="RimM"/>
    <property type="match status" value="1"/>
</dbReference>
<sequence length="174" mass="19740">MIVVKWFNVGKIVNTHGIRGEVRVISRTDFAQERYKIGNVLYIFMGSEPPIEVKVASHRVHKSFDLLTFEGYDNINLVEKFKGAMIKVPESQLQLLDEGEYYFHEIIGCTVVTEEGETIGEVKEILTPGANDVWVVKRKKGGDVFIPYIADVVKQVDVENKTITIHVMEGLLDE</sequence>
<evidence type="ECO:0000313" key="8">
    <source>
        <dbReference type="EMBL" id="MDO0877306.1"/>
    </source>
</evidence>
<comment type="subcellular location">
    <subcellularLocation>
        <location evidence="5">Cytoplasm</location>
    </subcellularLocation>
</comment>
<evidence type="ECO:0000256" key="5">
    <source>
        <dbReference type="HAMAP-Rule" id="MF_00014"/>
    </source>
</evidence>
<organism evidence="8 9">
    <name type="scientific">Anoxybacillus gonensis</name>
    <dbReference type="NCBI Taxonomy" id="198467"/>
    <lineage>
        <taxon>Bacteria</taxon>
        <taxon>Bacillati</taxon>
        <taxon>Bacillota</taxon>
        <taxon>Bacilli</taxon>
        <taxon>Bacillales</taxon>
        <taxon>Anoxybacillaceae</taxon>
        <taxon>Anoxybacillus</taxon>
    </lineage>
</organism>
<dbReference type="InterPro" id="IPR011033">
    <property type="entry name" value="PRC_barrel-like_sf"/>
</dbReference>
<dbReference type="InterPro" id="IPR036976">
    <property type="entry name" value="RimM_N_sf"/>
</dbReference>
<comment type="subunit">
    <text evidence="5">Binds ribosomal protein uS19.</text>
</comment>
<dbReference type="GO" id="GO:0043022">
    <property type="term" value="F:ribosome binding"/>
    <property type="evidence" value="ECO:0007669"/>
    <property type="project" value="InterPro"/>
</dbReference>
<proteinExistence type="inferred from homology"/>
<evidence type="ECO:0000256" key="2">
    <source>
        <dbReference type="ARBA" id="ARBA00022517"/>
    </source>
</evidence>
<dbReference type="KEGG" id="agn:AFK25_05565"/>
<dbReference type="PANTHER" id="PTHR33692">
    <property type="entry name" value="RIBOSOME MATURATION FACTOR RIMM"/>
    <property type="match status" value="1"/>
</dbReference>
<accession>A0AAW7TI03</accession>
<comment type="domain">
    <text evidence="5">The PRC barrel domain binds ribosomal protein uS19.</text>
</comment>
<dbReference type="InterPro" id="IPR027275">
    <property type="entry name" value="PRC-brl_dom"/>
</dbReference>
<dbReference type="NCBIfam" id="TIGR02273">
    <property type="entry name" value="16S_RimM"/>
    <property type="match status" value="1"/>
</dbReference>
<dbReference type="GO" id="GO:0006364">
    <property type="term" value="P:rRNA processing"/>
    <property type="evidence" value="ECO:0007669"/>
    <property type="project" value="UniProtKB-UniRule"/>
</dbReference>
<protein>
    <recommendedName>
        <fullName evidence="5">Ribosome maturation factor RimM</fullName>
    </recommendedName>
</protein>
<dbReference type="SUPFAM" id="SSF50346">
    <property type="entry name" value="PRC-barrel domain"/>
    <property type="match status" value="1"/>
</dbReference>
<dbReference type="InterPro" id="IPR002676">
    <property type="entry name" value="RimM_N"/>
</dbReference>
<evidence type="ECO:0000259" key="7">
    <source>
        <dbReference type="Pfam" id="PF05239"/>
    </source>
</evidence>
<dbReference type="HAMAP" id="MF_00014">
    <property type="entry name" value="Ribosome_mat_RimM"/>
    <property type="match status" value="1"/>
</dbReference>
<comment type="function">
    <text evidence="5">An accessory protein needed during the final step in the assembly of 30S ribosomal subunit, possibly for assembly of the head region. Essential for efficient processing of 16S rRNA. May be needed both before and after RbfA during the maturation of 16S rRNA. It has affinity for free ribosomal 30S subunits but not for 70S ribosomes.</text>
</comment>
<feature type="domain" description="PRC-barrel" evidence="7">
    <location>
        <begin position="98"/>
        <end position="172"/>
    </location>
</feature>
<dbReference type="GO" id="GO:0042274">
    <property type="term" value="P:ribosomal small subunit biogenesis"/>
    <property type="evidence" value="ECO:0007669"/>
    <property type="project" value="UniProtKB-UniRule"/>
</dbReference>
<evidence type="ECO:0000313" key="9">
    <source>
        <dbReference type="Proteomes" id="UP001176117"/>
    </source>
</evidence>
<keyword evidence="9" id="KW-1185">Reference proteome</keyword>
<keyword evidence="3 5" id="KW-0698">rRNA processing</keyword>
<gene>
    <name evidence="5 8" type="primary">rimM</name>
    <name evidence="8" type="ORF">NBU54_06490</name>
</gene>
<feature type="domain" description="RimM N-terminal" evidence="6">
    <location>
        <begin position="9"/>
        <end position="92"/>
    </location>
</feature>
<dbReference type="Pfam" id="PF05239">
    <property type="entry name" value="PRC"/>
    <property type="match status" value="1"/>
</dbReference>
<dbReference type="InterPro" id="IPR011961">
    <property type="entry name" value="RimM"/>
</dbReference>
<keyword evidence="1 5" id="KW-0963">Cytoplasm</keyword>
<name>A0AAW7TI03_9BACL</name>
<evidence type="ECO:0000256" key="3">
    <source>
        <dbReference type="ARBA" id="ARBA00022552"/>
    </source>
</evidence>
<dbReference type="PANTHER" id="PTHR33692:SF1">
    <property type="entry name" value="RIBOSOME MATURATION FACTOR RIMM"/>
    <property type="match status" value="1"/>
</dbReference>
<dbReference type="SUPFAM" id="SSF50447">
    <property type="entry name" value="Translation proteins"/>
    <property type="match status" value="1"/>
</dbReference>
<comment type="caution">
    <text evidence="8">The sequence shown here is derived from an EMBL/GenBank/DDBJ whole genome shotgun (WGS) entry which is preliminary data.</text>
</comment>
<comment type="similarity">
    <text evidence="5">Belongs to the RimM family.</text>
</comment>
<dbReference type="GO" id="GO:0005840">
    <property type="term" value="C:ribosome"/>
    <property type="evidence" value="ECO:0007669"/>
    <property type="project" value="InterPro"/>
</dbReference>
<evidence type="ECO:0000256" key="4">
    <source>
        <dbReference type="ARBA" id="ARBA00023186"/>
    </source>
</evidence>